<dbReference type="EMBL" id="GBRH01245528">
    <property type="protein sequence ID" value="JAD52367.1"/>
    <property type="molecule type" value="Transcribed_RNA"/>
</dbReference>
<evidence type="ECO:0000313" key="1">
    <source>
        <dbReference type="EMBL" id="JAD52367.1"/>
    </source>
</evidence>
<sequence>MLLQLFCLPIACESPSSSFVIPQAGNLPDILTTPLACALLKTLHFLPGRLTPSYTDISVRSICSSLYWRLGEASFIFSELNFTRAPLARLTFVCSI</sequence>
<organism evidence="1">
    <name type="scientific">Arundo donax</name>
    <name type="common">Giant reed</name>
    <name type="synonym">Donax arundinaceus</name>
    <dbReference type="NCBI Taxonomy" id="35708"/>
    <lineage>
        <taxon>Eukaryota</taxon>
        <taxon>Viridiplantae</taxon>
        <taxon>Streptophyta</taxon>
        <taxon>Embryophyta</taxon>
        <taxon>Tracheophyta</taxon>
        <taxon>Spermatophyta</taxon>
        <taxon>Magnoliopsida</taxon>
        <taxon>Liliopsida</taxon>
        <taxon>Poales</taxon>
        <taxon>Poaceae</taxon>
        <taxon>PACMAD clade</taxon>
        <taxon>Arundinoideae</taxon>
        <taxon>Arundineae</taxon>
        <taxon>Arundo</taxon>
    </lineage>
</organism>
<reference evidence="1" key="1">
    <citation type="submission" date="2014-09" db="EMBL/GenBank/DDBJ databases">
        <authorList>
            <person name="Magalhaes I.L.F."/>
            <person name="Oliveira U."/>
            <person name="Santos F.R."/>
            <person name="Vidigal T.H.D.A."/>
            <person name="Brescovit A.D."/>
            <person name="Santos A.J."/>
        </authorList>
    </citation>
    <scope>NUCLEOTIDE SEQUENCE</scope>
    <source>
        <tissue evidence="1">Shoot tissue taken approximately 20 cm above the soil surface</tissue>
    </source>
</reference>
<reference evidence="1" key="2">
    <citation type="journal article" date="2015" name="Data Brief">
        <title>Shoot transcriptome of the giant reed, Arundo donax.</title>
        <authorList>
            <person name="Barrero R.A."/>
            <person name="Guerrero F.D."/>
            <person name="Moolhuijzen P."/>
            <person name="Goolsby J.A."/>
            <person name="Tidwell J."/>
            <person name="Bellgard S.E."/>
            <person name="Bellgard M.I."/>
        </authorList>
    </citation>
    <scope>NUCLEOTIDE SEQUENCE</scope>
    <source>
        <tissue evidence="1">Shoot tissue taken approximately 20 cm above the soil surface</tissue>
    </source>
</reference>
<dbReference type="AlphaFoldDB" id="A0A0A9AZ50"/>
<accession>A0A0A9AZ50</accession>
<proteinExistence type="predicted"/>
<protein>
    <submittedName>
        <fullName evidence="1">Uncharacterized protein</fullName>
    </submittedName>
</protein>
<name>A0A0A9AZ50_ARUDO</name>